<dbReference type="InterPro" id="IPR000073">
    <property type="entry name" value="AB_hydrolase_1"/>
</dbReference>
<dbReference type="Pfam" id="PF00561">
    <property type="entry name" value="Abhydrolase_1"/>
    <property type="match status" value="1"/>
</dbReference>
<protein>
    <recommendedName>
        <fullName evidence="1">AB hydrolase-1 domain-containing protein</fullName>
    </recommendedName>
</protein>
<evidence type="ECO:0000259" key="1">
    <source>
        <dbReference type="Pfam" id="PF00561"/>
    </source>
</evidence>
<name>A0A6C0LUZ5_9ZZZZ</name>
<dbReference type="PANTHER" id="PTHR43798:SF33">
    <property type="entry name" value="HYDROLASE, PUTATIVE (AFU_ORTHOLOGUE AFUA_2G14860)-RELATED"/>
    <property type="match status" value="1"/>
</dbReference>
<organism evidence="2">
    <name type="scientific">viral metagenome</name>
    <dbReference type="NCBI Taxonomy" id="1070528"/>
    <lineage>
        <taxon>unclassified sequences</taxon>
        <taxon>metagenomes</taxon>
        <taxon>organismal metagenomes</taxon>
    </lineage>
</organism>
<accession>A0A6C0LUZ5</accession>
<reference evidence="2" key="1">
    <citation type="journal article" date="2020" name="Nature">
        <title>Giant virus diversity and host interactions through global metagenomics.</title>
        <authorList>
            <person name="Schulz F."/>
            <person name="Roux S."/>
            <person name="Paez-Espino D."/>
            <person name="Jungbluth S."/>
            <person name="Walsh D.A."/>
            <person name="Denef V.J."/>
            <person name="McMahon K.D."/>
            <person name="Konstantinidis K.T."/>
            <person name="Eloe-Fadrosh E.A."/>
            <person name="Kyrpides N.C."/>
            <person name="Woyke T."/>
        </authorList>
    </citation>
    <scope>NUCLEOTIDE SEQUENCE</scope>
    <source>
        <strain evidence="2">GVMAG-S-1016704-121</strain>
    </source>
</reference>
<dbReference type="GO" id="GO:0046464">
    <property type="term" value="P:acylglycerol catabolic process"/>
    <property type="evidence" value="ECO:0007669"/>
    <property type="project" value="TreeGrafter"/>
</dbReference>
<dbReference type="AlphaFoldDB" id="A0A6C0LUZ5"/>
<dbReference type="EMBL" id="MN740559">
    <property type="protein sequence ID" value="QHU33581.1"/>
    <property type="molecule type" value="Genomic_DNA"/>
</dbReference>
<dbReference type="GO" id="GO:0016020">
    <property type="term" value="C:membrane"/>
    <property type="evidence" value="ECO:0007669"/>
    <property type="project" value="TreeGrafter"/>
</dbReference>
<proteinExistence type="predicted"/>
<dbReference type="PANTHER" id="PTHR43798">
    <property type="entry name" value="MONOACYLGLYCEROL LIPASE"/>
    <property type="match status" value="1"/>
</dbReference>
<feature type="domain" description="AB hydrolase-1" evidence="1">
    <location>
        <begin position="25"/>
        <end position="248"/>
    </location>
</feature>
<dbReference type="Gene3D" id="3.40.50.1820">
    <property type="entry name" value="alpha/beta hydrolase"/>
    <property type="match status" value="1"/>
</dbReference>
<dbReference type="InterPro" id="IPR050266">
    <property type="entry name" value="AB_hydrolase_sf"/>
</dbReference>
<evidence type="ECO:0000313" key="2">
    <source>
        <dbReference type="EMBL" id="QHU33581.1"/>
    </source>
</evidence>
<dbReference type="InterPro" id="IPR029058">
    <property type="entry name" value="AB_hydrolase_fold"/>
</dbReference>
<sequence>MLHKFETHRYKLEYIEENRFESDHVLLFIHGFLGTKETWDKVTRLIGTNHHYITIDLPGSGNSSNVENFSYTLSELAEIMYEFVEHLNLKSIILVGHGTGAVVASMLYEHIHAYVIGMVHLCPGFHMQPSSTFQRLPRCMTDVVAGKMCEYTKRYTVLKQSHHEAHNASYYIEHFSKSARPDVVSKFLHGKDPPYETFINIIDRPVLVIVGRGDTISPAETVINLTKINRNFEYRQVETTSHYLQHEFPQVVANLIKEHIIKC</sequence>
<dbReference type="GO" id="GO:0047372">
    <property type="term" value="F:monoacylglycerol lipase activity"/>
    <property type="evidence" value="ECO:0007669"/>
    <property type="project" value="TreeGrafter"/>
</dbReference>
<dbReference type="SUPFAM" id="SSF53474">
    <property type="entry name" value="alpha/beta-Hydrolases"/>
    <property type="match status" value="1"/>
</dbReference>